<keyword evidence="2" id="KW-1185">Reference proteome</keyword>
<protein>
    <submittedName>
        <fullName evidence="1">Uncharacterized protein</fullName>
    </submittedName>
</protein>
<dbReference type="EMBL" id="BKAR01000044">
    <property type="protein sequence ID" value="GEP85754.1"/>
    <property type="molecule type" value="Genomic_DNA"/>
</dbReference>
<evidence type="ECO:0000313" key="1">
    <source>
        <dbReference type="EMBL" id="GEP85754.1"/>
    </source>
</evidence>
<proteinExistence type="predicted"/>
<accession>A0A239TKH1</accession>
<gene>
    <name evidence="1" type="ORF">SPI02_23390</name>
</gene>
<reference evidence="1 2" key="1">
    <citation type="submission" date="2019-07" db="EMBL/GenBank/DDBJ databases">
        <title>Whole genome shotgun sequence of Staphylococcus piscifermentans NBRC 109625.</title>
        <authorList>
            <person name="Hosoyama A."/>
            <person name="Uohara A."/>
            <person name="Ohji S."/>
            <person name="Ichikawa N."/>
        </authorList>
    </citation>
    <scope>NUCLEOTIDE SEQUENCE [LARGE SCALE GENOMIC DNA]</scope>
    <source>
        <strain evidence="1 2">NBRC 109625</strain>
    </source>
</reference>
<dbReference type="OrthoDB" id="9954549at2"/>
<name>A0A239TKH1_9STAP</name>
<evidence type="ECO:0000313" key="2">
    <source>
        <dbReference type="Proteomes" id="UP000321736"/>
    </source>
</evidence>
<dbReference type="AlphaFoldDB" id="A0A239TKH1"/>
<sequence length="193" mass="21138">MHIFRNGIDFSADLIQGKVSPLLITIIIITMLIAALAGALVKQAGTTEESLAVSFFKALGGEFIGAIIFIYFFTALIPFIAKVPFLNLHTTNILILGQAAMMFVITLEILVIPSVILAIADSAAKTMLISFIELILATLIYYVLITVVPFDNPFNLPLLIVILVFITGFASYTGFLLIDDLEKRKKEEQKGLN</sequence>
<dbReference type="Proteomes" id="UP000321736">
    <property type="component" value="Unassembled WGS sequence"/>
</dbReference>
<comment type="caution">
    <text evidence="1">The sequence shown here is derived from an EMBL/GenBank/DDBJ whole genome shotgun (WGS) entry which is preliminary data.</text>
</comment>
<organism evidence="1 2">
    <name type="scientific">Staphylococcus piscifermentans</name>
    <dbReference type="NCBI Taxonomy" id="70258"/>
    <lineage>
        <taxon>Bacteria</taxon>
        <taxon>Bacillati</taxon>
        <taxon>Bacillota</taxon>
        <taxon>Bacilli</taxon>
        <taxon>Bacillales</taxon>
        <taxon>Staphylococcaceae</taxon>
        <taxon>Staphylococcus</taxon>
    </lineage>
</organism>
<dbReference type="RefSeq" id="WP_095103034.1">
    <property type="nucleotide sequence ID" value="NZ_BKAR01000044.1"/>
</dbReference>